<accession>R0JPF9</accession>
<organism evidence="2 3">
    <name type="scientific">Anas platyrhynchos</name>
    <name type="common">Mallard</name>
    <name type="synonym">Anas boschas</name>
    <dbReference type="NCBI Taxonomy" id="8839"/>
    <lineage>
        <taxon>Eukaryota</taxon>
        <taxon>Metazoa</taxon>
        <taxon>Chordata</taxon>
        <taxon>Craniata</taxon>
        <taxon>Vertebrata</taxon>
        <taxon>Euteleostomi</taxon>
        <taxon>Archelosauria</taxon>
        <taxon>Archosauria</taxon>
        <taxon>Dinosauria</taxon>
        <taxon>Saurischia</taxon>
        <taxon>Theropoda</taxon>
        <taxon>Coelurosauria</taxon>
        <taxon>Aves</taxon>
        <taxon>Neognathae</taxon>
        <taxon>Galloanserae</taxon>
        <taxon>Anseriformes</taxon>
        <taxon>Anatidae</taxon>
        <taxon>Anatinae</taxon>
        <taxon>Anas</taxon>
    </lineage>
</organism>
<dbReference type="EMBL" id="KB743357">
    <property type="protein sequence ID" value="EOA99235.1"/>
    <property type="molecule type" value="Genomic_DNA"/>
</dbReference>
<protein>
    <submittedName>
        <fullName evidence="2">Uncharacterized protein</fullName>
    </submittedName>
</protein>
<reference evidence="3" key="1">
    <citation type="journal article" date="2013" name="Nat. Genet.">
        <title>The duck genome and transcriptome provide insight into an avian influenza virus reservoir species.</title>
        <authorList>
            <person name="Huang Y."/>
            <person name="Li Y."/>
            <person name="Burt D.W."/>
            <person name="Chen H."/>
            <person name="Zhang Y."/>
            <person name="Qian W."/>
            <person name="Kim H."/>
            <person name="Gan S."/>
            <person name="Zhao Y."/>
            <person name="Li J."/>
            <person name="Yi K."/>
            <person name="Feng H."/>
            <person name="Zhu P."/>
            <person name="Li B."/>
            <person name="Liu Q."/>
            <person name="Fairley S."/>
            <person name="Magor K.E."/>
            <person name="Du Z."/>
            <person name="Hu X."/>
            <person name="Goodman L."/>
            <person name="Tafer H."/>
            <person name="Vignal A."/>
            <person name="Lee T."/>
            <person name="Kim K.W."/>
            <person name="Sheng Z."/>
            <person name="An Y."/>
            <person name="Searle S."/>
            <person name="Herrero J."/>
            <person name="Groenen M.A."/>
            <person name="Crooijmans R.P."/>
            <person name="Faraut T."/>
            <person name="Cai Q."/>
            <person name="Webster R.G."/>
            <person name="Aldridge J.R."/>
            <person name="Warren W.C."/>
            <person name="Bartschat S."/>
            <person name="Kehr S."/>
            <person name="Marz M."/>
            <person name="Stadler P.F."/>
            <person name="Smith J."/>
            <person name="Kraus R.H."/>
            <person name="Zhao Y."/>
            <person name="Ren L."/>
            <person name="Fei J."/>
            <person name="Morisson M."/>
            <person name="Kaiser P."/>
            <person name="Griffin D.K."/>
            <person name="Rao M."/>
            <person name="Pitel F."/>
            <person name="Wang J."/>
            <person name="Li N."/>
        </authorList>
    </citation>
    <scope>NUCLEOTIDE SEQUENCE [LARGE SCALE GENOMIC DNA]</scope>
</reference>
<proteinExistence type="predicted"/>
<feature type="compositionally biased region" description="Gly residues" evidence="1">
    <location>
        <begin position="24"/>
        <end position="33"/>
    </location>
</feature>
<keyword evidence="3" id="KW-1185">Reference proteome</keyword>
<evidence type="ECO:0000256" key="1">
    <source>
        <dbReference type="SAM" id="MobiDB-lite"/>
    </source>
</evidence>
<feature type="region of interest" description="Disordered" evidence="1">
    <location>
        <begin position="1"/>
        <end position="36"/>
    </location>
</feature>
<gene>
    <name evidence="2" type="ORF">Anapl_09128</name>
</gene>
<evidence type="ECO:0000313" key="2">
    <source>
        <dbReference type="EMBL" id="EOA99235.1"/>
    </source>
</evidence>
<sequence>MEKKWAARQMLPADSWMRRQDPSGNGGKCGATAGGRLPRYASQSQMQQEAFLRKKNPNLSATGSTEDLKLLEKVKLKSTCSTFRLAKHPSDVSCEMREAGEESMGGCRSQSLLQSGVGELPVATTKPAVIRMLVCHGGVSVFGLCTAWSEDAAFCLPGNAPCVLDSAGSKGTSGVSEDEALQRPFCALGDGKPSQVSLSCVSLCLLCSASDANVDTLSAQARPCHETKGISTCASKCVLLLGTKSLAKAPDSYAVGAVQKDSCCSLCVLPKHRHLPPSPNPLSAELEQQVKEALIRDQHSECLHCCRGHHYPYSQLLTPPRVA</sequence>
<dbReference type="AlphaFoldDB" id="R0JPF9"/>
<evidence type="ECO:0000313" key="3">
    <source>
        <dbReference type="Proteomes" id="UP000296049"/>
    </source>
</evidence>
<dbReference type="Proteomes" id="UP000296049">
    <property type="component" value="Unassembled WGS sequence"/>
</dbReference>
<name>R0JPF9_ANAPL</name>